<feature type="domain" description="Fibronectin type-III" evidence="11">
    <location>
        <begin position="198"/>
        <end position="283"/>
    </location>
</feature>
<dbReference type="PANTHER" id="PTHR11177">
    <property type="entry name" value="CHITINASE"/>
    <property type="match status" value="1"/>
</dbReference>
<feature type="region of interest" description="Disordered" evidence="10">
    <location>
        <begin position="267"/>
        <end position="286"/>
    </location>
</feature>
<dbReference type="InterPro" id="IPR036116">
    <property type="entry name" value="FN3_sf"/>
</dbReference>
<keyword evidence="7 9" id="KW-0326">Glycosidase</keyword>
<dbReference type="InterPro" id="IPR003961">
    <property type="entry name" value="FN3_dom"/>
</dbReference>
<dbReference type="Pfam" id="PF00704">
    <property type="entry name" value="Glyco_hydro_18"/>
    <property type="match status" value="1"/>
</dbReference>
<evidence type="ECO:0000259" key="11">
    <source>
        <dbReference type="PROSITE" id="PS50853"/>
    </source>
</evidence>
<dbReference type="PROSITE" id="PS50853">
    <property type="entry name" value="FN3"/>
    <property type="match status" value="1"/>
</dbReference>
<dbReference type="InterPro" id="IPR001579">
    <property type="entry name" value="Glyco_hydro_18_chit_AS"/>
</dbReference>
<keyword evidence="5" id="KW-0146">Chitin degradation</keyword>
<dbReference type="SUPFAM" id="SSF49265">
    <property type="entry name" value="Fibronectin type III"/>
    <property type="match status" value="1"/>
</dbReference>
<dbReference type="Gene3D" id="2.60.40.10">
    <property type="entry name" value="Immunoglobulins"/>
    <property type="match status" value="1"/>
</dbReference>
<proteinExistence type="inferred from homology"/>
<dbReference type="Gene3D" id="2.60.40.290">
    <property type="match status" value="1"/>
</dbReference>
<keyword evidence="6" id="KW-0119">Carbohydrate metabolism</keyword>
<evidence type="ECO:0000256" key="7">
    <source>
        <dbReference type="ARBA" id="ARBA00023295"/>
    </source>
</evidence>
<dbReference type="InterPro" id="IPR013783">
    <property type="entry name" value="Ig-like_fold"/>
</dbReference>
<reference evidence="14 15" key="1">
    <citation type="submission" date="2021-05" db="EMBL/GenBank/DDBJ databases">
        <title>Direct Submission.</title>
        <authorList>
            <person name="Li K."/>
            <person name="Gao J."/>
        </authorList>
    </citation>
    <scope>NUCLEOTIDE SEQUENCE [LARGE SCALE GENOMIC DNA]</scope>
    <source>
        <strain evidence="14 15">Mg02</strain>
    </source>
</reference>
<name>A0ABX8BHN1_9ACTN</name>
<protein>
    <recommendedName>
        <fullName evidence="3">chitinase</fullName>
        <ecNumber evidence="3">3.2.1.14</ecNumber>
    </recommendedName>
</protein>
<dbReference type="SUPFAM" id="SSF49384">
    <property type="entry name" value="Carbohydrate-binding domain"/>
    <property type="match status" value="1"/>
</dbReference>
<dbReference type="Pfam" id="PF00041">
    <property type="entry name" value="fn3"/>
    <property type="match status" value="1"/>
</dbReference>
<evidence type="ECO:0000256" key="8">
    <source>
        <dbReference type="ARBA" id="ARBA00023326"/>
    </source>
</evidence>
<dbReference type="SMART" id="SM00637">
    <property type="entry name" value="CBD_II"/>
    <property type="match status" value="1"/>
</dbReference>
<dbReference type="Pfam" id="PF00553">
    <property type="entry name" value="CBM_2"/>
    <property type="match status" value="1"/>
</dbReference>
<feature type="domain" description="CBM2" evidence="12">
    <location>
        <begin position="74"/>
        <end position="187"/>
    </location>
</feature>
<organism evidence="14 15">
    <name type="scientific">Nocardiopsis changdeensis</name>
    <dbReference type="NCBI Taxonomy" id="2831969"/>
    <lineage>
        <taxon>Bacteria</taxon>
        <taxon>Bacillati</taxon>
        <taxon>Actinomycetota</taxon>
        <taxon>Actinomycetes</taxon>
        <taxon>Streptosporangiales</taxon>
        <taxon>Nocardiopsidaceae</taxon>
        <taxon>Nocardiopsis</taxon>
    </lineage>
</organism>
<dbReference type="SUPFAM" id="SSF54556">
    <property type="entry name" value="Chitinase insertion domain"/>
    <property type="match status" value="1"/>
</dbReference>
<gene>
    <name evidence="14" type="ORF">KGD84_25680</name>
</gene>
<dbReference type="InterPro" id="IPR008965">
    <property type="entry name" value="CBM2/CBM3_carb-bd_dom_sf"/>
</dbReference>
<dbReference type="InterPro" id="IPR029070">
    <property type="entry name" value="Chitinase_insertion_sf"/>
</dbReference>
<dbReference type="InterPro" id="IPR050314">
    <property type="entry name" value="Glycosyl_Hydrlase_18"/>
</dbReference>
<dbReference type="InterPro" id="IPR001223">
    <property type="entry name" value="Glyco_hydro18_cat"/>
</dbReference>
<dbReference type="Gene3D" id="3.10.50.10">
    <property type="match status" value="1"/>
</dbReference>
<dbReference type="CDD" id="cd06548">
    <property type="entry name" value="GH18_chitinase"/>
    <property type="match status" value="1"/>
</dbReference>
<evidence type="ECO:0000313" key="14">
    <source>
        <dbReference type="EMBL" id="QUX21739.1"/>
    </source>
</evidence>
<comment type="catalytic activity">
    <reaction evidence="1">
        <text>Random endo-hydrolysis of N-acetyl-beta-D-glucosaminide (1-&gt;4)-beta-linkages in chitin and chitodextrins.</text>
        <dbReference type="EC" id="3.2.1.14"/>
    </reaction>
</comment>
<dbReference type="Proteomes" id="UP000676079">
    <property type="component" value="Chromosome"/>
</dbReference>
<evidence type="ECO:0000313" key="15">
    <source>
        <dbReference type="Proteomes" id="UP000676079"/>
    </source>
</evidence>
<dbReference type="PROSITE" id="PS51910">
    <property type="entry name" value="GH18_2"/>
    <property type="match status" value="1"/>
</dbReference>
<dbReference type="InterPro" id="IPR017853">
    <property type="entry name" value="GH"/>
</dbReference>
<dbReference type="Gene3D" id="3.20.20.80">
    <property type="entry name" value="Glycosidases"/>
    <property type="match status" value="1"/>
</dbReference>
<evidence type="ECO:0000256" key="6">
    <source>
        <dbReference type="ARBA" id="ARBA00023277"/>
    </source>
</evidence>
<accession>A0ABX8BHN1</accession>
<comment type="similarity">
    <text evidence="2">Belongs to the glycosyl hydrolase 18 family. Chitinase class II subfamily.</text>
</comment>
<evidence type="ECO:0000259" key="13">
    <source>
        <dbReference type="PROSITE" id="PS51910"/>
    </source>
</evidence>
<keyword evidence="4 9" id="KW-0378">Hydrolase</keyword>
<evidence type="ECO:0000256" key="3">
    <source>
        <dbReference type="ARBA" id="ARBA00012729"/>
    </source>
</evidence>
<evidence type="ECO:0000256" key="1">
    <source>
        <dbReference type="ARBA" id="ARBA00000822"/>
    </source>
</evidence>
<feature type="region of interest" description="Disordered" evidence="10">
    <location>
        <begin position="1"/>
        <end position="52"/>
    </location>
</feature>
<evidence type="ECO:0000256" key="4">
    <source>
        <dbReference type="ARBA" id="ARBA00022801"/>
    </source>
</evidence>
<sequence>MPRAPPPPHRLHDTRLLGRTPAVVPRPAPRRGRRTATSPTSRSRTRSTEVRARRSRLAALVAAVLLIPLSLSPAPAAAAASDVTVTYVETGNWGTGYGGQITVANAGNTALNDWTIKFDLPSGTAVTSLWNATMSRSGNSYTLTPPSWGGPVPAGGAYSIGFNGTSTAGADTTPLNCTVNGAPCSGEPGEPDTEAPTAPTGLTVTGTGPNTVDLSWTAATDNVQVAGYEVLSGGAVVRAVTGTSATVTGLTPQTAYDFTVRAYDTSNNRGPESAAVTATTDEEGTVPAPQNRRVAYFTQWGIYDRGYLVRNLDTSGTAEKLTHINYSFGNINANGECFMANQLGQGDAWADYGRSFTADQSVDGVGDVWSQDLRGNFNQLLELKAKYPHLKVNISLGGWTWSEHFSDAALTPESRERMVSSCIDQYLRGNLPLFDGAGGVGSAYGVFDGIDLDWEWPASEGHEHNTIRPEDRENFTALVQEFRDQLDALETETGRQFELSAFLPADPDKIDLGFEMNALMPNFDYITVQGYDYHGAWENSTNHQSNLLVTPGDPGPRIFAGEVAIDRYLELGVAPGDMVLGVPFYSRGWTGVSPGPNGDGLFQAATGPAPGTYEQGIDDWKVIKNLTGYDLYRDDASGTAWLYNGSTFWTYDDEIAIAQKTQWAVDRGLGGVMIWSIDGDDANASLMNAVDATLG</sequence>
<dbReference type="PROSITE" id="PS51173">
    <property type="entry name" value="CBM2"/>
    <property type="match status" value="1"/>
</dbReference>
<feature type="domain" description="GH18" evidence="13">
    <location>
        <begin position="291"/>
        <end position="695"/>
    </location>
</feature>
<evidence type="ECO:0000259" key="12">
    <source>
        <dbReference type="PROSITE" id="PS51173"/>
    </source>
</evidence>
<evidence type="ECO:0000256" key="2">
    <source>
        <dbReference type="ARBA" id="ARBA00009121"/>
    </source>
</evidence>
<dbReference type="InterPro" id="IPR012291">
    <property type="entry name" value="CBM2_carb-bd_dom_sf"/>
</dbReference>
<keyword evidence="15" id="KW-1185">Reference proteome</keyword>
<evidence type="ECO:0000256" key="5">
    <source>
        <dbReference type="ARBA" id="ARBA00023024"/>
    </source>
</evidence>
<dbReference type="PROSITE" id="PS01095">
    <property type="entry name" value="GH18_1"/>
    <property type="match status" value="1"/>
</dbReference>
<dbReference type="EMBL" id="CP074133">
    <property type="protein sequence ID" value="QUX21739.1"/>
    <property type="molecule type" value="Genomic_DNA"/>
</dbReference>
<dbReference type="SMART" id="SM00060">
    <property type="entry name" value="FN3"/>
    <property type="match status" value="1"/>
</dbReference>
<dbReference type="SMART" id="SM00636">
    <property type="entry name" value="Glyco_18"/>
    <property type="match status" value="1"/>
</dbReference>
<dbReference type="InterPro" id="IPR011583">
    <property type="entry name" value="Chitinase_II/V-like_cat"/>
</dbReference>
<evidence type="ECO:0000256" key="10">
    <source>
        <dbReference type="SAM" id="MobiDB-lite"/>
    </source>
</evidence>
<dbReference type="PANTHER" id="PTHR11177:SF317">
    <property type="entry name" value="CHITINASE 12-RELATED"/>
    <property type="match status" value="1"/>
</dbReference>
<keyword evidence="8" id="KW-0624">Polysaccharide degradation</keyword>
<evidence type="ECO:0000256" key="9">
    <source>
        <dbReference type="RuleBase" id="RU000489"/>
    </source>
</evidence>
<dbReference type="InterPro" id="IPR001919">
    <property type="entry name" value="CBD2"/>
</dbReference>
<dbReference type="SUPFAM" id="SSF51445">
    <property type="entry name" value="(Trans)glycosidases"/>
    <property type="match status" value="1"/>
</dbReference>
<dbReference type="EC" id="3.2.1.14" evidence="3"/>
<dbReference type="CDD" id="cd00063">
    <property type="entry name" value="FN3"/>
    <property type="match status" value="1"/>
</dbReference>